<feature type="transmembrane region" description="Helical" evidence="1">
    <location>
        <begin position="65"/>
        <end position="84"/>
    </location>
</feature>
<dbReference type="RefSeq" id="WP_373320751.1">
    <property type="nucleotide sequence ID" value="NZ_BONY01000058.1"/>
</dbReference>
<keyword evidence="1" id="KW-1133">Transmembrane helix</keyword>
<reference evidence="2" key="1">
    <citation type="submission" date="2021-01" db="EMBL/GenBank/DDBJ databases">
        <title>Whole genome shotgun sequence of Rhizocola hellebori NBRC 109834.</title>
        <authorList>
            <person name="Komaki H."/>
            <person name="Tamura T."/>
        </authorList>
    </citation>
    <scope>NUCLEOTIDE SEQUENCE</scope>
    <source>
        <strain evidence="2">NBRC 109834</strain>
    </source>
</reference>
<evidence type="ECO:0000256" key="1">
    <source>
        <dbReference type="SAM" id="Phobius"/>
    </source>
</evidence>
<protein>
    <recommendedName>
        <fullName evidence="4">NfeD-like C-terminal domain-containing protein</fullName>
    </recommendedName>
</protein>
<organism evidence="2 3">
    <name type="scientific">Rhizocola hellebori</name>
    <dbReference type="NCBI Taxonomy" id="1392758"/>
    <lineage>
        <taxon>Bacteria</taxon>
        <taxon>Bacillati</taxon>
        <taxon>Actinomycetota</taxon>
        <taxon>Actinomycetes</taxon>
        <taxon>Micromonosporales</taxon>
        <taxon>Micromonosporaceae</taxon>
        <taxon>Rhizocola</taxon>
    </lineage>
</organism>
<gene>
    <name evidence="2" type="ORF">Rhe02_70300</name>
</gene>
<keyword evidence="1" id="KW-0472">Membrane</keyword>
<comment type="caution">
    <text evidence="2">The sequence shown here is derived from an EMBL/GenBank/DDBJ whole genome shotgun (WGS) entry which is preliminary data.</text>
</comment>
<feature type="transmembrane region" description="Helical" evidence="1">
    <location>
        <begin position="41"/>
        <end position="59"/>
    </location>
</feature>
<dbReference type="InterPro" id="IPR012340">
    <property type="entry name" value="NA-bd_OB-fold"/>
</dbReference>
<dbReference type="Gene3D" id="2.40.50.140">
    <property type="entry name" value="Nucleic acid-binding proteins"/>
    <property type="match status" value="1"/>
</dbReference>
<accession>A0A8J3QGC0</accession>
<dbReference type="AlphaFoldDB" id="A0A8J3QGC0"/>
<proteinExistence type="predicted"/>
<evidence type="ECO:0000313" key="3">
    <source>
        <dbReference type="Proteomes" id="UP000612899"/>
    </source>
</evidence>
<keyword evidence="3" id="KW-1185">Reference proteome</keyword>
<name>A0A8J3QGC0_9ACTN</name>
<keyword evidence="1" id="KW-0812">Transmembrane</keyword>
<evidence type="ECO:0000313" key="2">
    <source>
        <dbReference type="EMBL" id="GIH08963.1"/>
    </source>
</evidence>
<evidence type="ECO:0008006" key="4">
    <source>
        <dbReference type="Google" id="ProtNLM"/>
    </source>
</evidence>
<feature type="transmembrane region" description="Helical" evidence="1">
    <location>
        <begin position="6"/>
        <end position="29"/>
    </location>
</feature>
<dbReference type="EMBL" id="BONY01000058">
    <property type="protein sequence ID" value="GIH08963.1"/>
    <property type="molecule type" value="Genomic_DNA"/>
</dbReference>
<dbReference type="Proteomes" id="UP000612899">
    <property type="component" value="Unassembled WGS sequence"/>
</dbReference>
<sequence length="164" mass="16312">MNLVTIIFLAIGALGIVVAAITLFGGSLFDIGDGLFSTEAAATFIGGFGFASAAAYELAGETVGVIGSAGIGVIIAVPLAFLAARMVERVGNMPTDATPTATDLSGARGVVVTPVPAGGFGEVRVRVGGQPMKLYARAAKPIALGAAIVVTEALSETSVVVMED</sequence>